<organism evidence="2 3">
    <name type="scientific">Natranaerobius trueperi</name>
    <dbReference type="NCBI Taxonomy" id="759412"/>
    <lineage>
        <taxon>Bacteria</taxon>
        <taxon>Bacillati</taxon>
        <taxon>Bacillota</taxon>
        <taxon>Clostridia</taxon>
        <taxon>Natranaerobiales</taxon>
        <taxon>Natranaerobiaceae</taxon>
        <taxon>Natranaerobius</taxon>
    </lineage>
</organism>
<keyword evidence="1" id="KW-0812">Transmembrane</keyword>
<keyword evidence="1" id="KW-0472">Membrane</keyword>
<dbReference type="AlphaFoldDB" id="A0A226BYC2"/>
<feature type="transmembrane region" description="Helical" evidence="1">
    <location>
        <begin position="133"/>
        <end position="154"/>
    </location>
</feature>
<evidence type="ECO:0000313" key="3">
    <source>
        <dbReference type="Proteomes" id="UP000214588"/>
    </source>
</evidence>
<reference evidence="2 3" key="1">
    <citation type="submission" date="2017-06" db="EMBL/GenBank/DDBJ databases">
        <title>Draft Genome Sequence of Natranaerobius trueperi halophilic, alkalithermophilic bacteria from soda lakes.</title>
        <authorList>
            <person name="Zhao B."/>
        </authorList>
    </citation>
    <scope>NUCLEOTIDE SEQUENCE [LARGE SCALE GENOMIC DNA]</scope>
    <source>
        <strain evidence="2 3">DSM 18760</strain>
    </source>
</reference>
<evidence type="ECO:0000313" key="2">
    <source>
        <dbReference type="EMBL" id="OWZ84013.1"/>
    </source>
</evidence>
<comment type="caution">
    <text evidence="2">The sequence shown here is derived from an EMBL/GenBank/DDBJ whole genome shotgun (WGS) entry which is preliminary data.</text>
</comment>
<evidence type="ECO:0008006" key="4">
    <source>
        <dbReference type="Google" id="ProtNLM"/>
    </source>
</evidence>
<sequence length="197" mass="21552">MKNKEKEKQNAVLRWTVIISIWTFFLAVIFSFLSQFILSQVTSTIITFLVLIITVLIGIFFDLIGVSATSASEAPINAKAAKKVYGAKKANNLVKNRDQVANFCADVIGDIAGIASGTITTILVMRLITHQEMLGSTALNIVLTAFISAFTVGGKSIGKYLAVTKGTYIIYIVGIFLTKLEEFISIPKRYISSLMDK</sequence>
<proteinExistence type="predicted"/>
<feature type="transmembrane region" description="Helical" evidence="1">
    <location>
        <begin position="45"/>
        <end position="64"/>
    </location>
</feature>
<keyword evidence="1" id="KW-1133">Transmembrane helix</keyword>
<dbReference type="RefSeq" id="WP_089023303.1">
    <property type="nucleotide sequence ID" value="NZ_NIQC01000009.1"/>
</dbReference>
<dbReference type="EMBL" id="NIQC01000009">
    <property type="protein sequence ID" value="OWZ84013.1"/>
    <property type="molecule type" value="Genomic_DNA"/>
</dbReference>
<evidence type="ECO:0000256" key="1">
    <source>
        <dbReference type="SAM" id="Phobius"/>
    </source>
</evidence>
<name>A0A226BYC2_9FIRM</name>
<feature type="transmembrane region" description="Helical" evidence="1">
    <location>
        <begin position="160"/>
        <end position="180"/>
    </location>
</feature>
<dbReference type="Proteomes" id="UP000214588">
    <property type="component" value="Unassembled WGS sequence"/>
</dbReference>
<accession>A0A226BYC2</accession>
<keyword evidence="3" id="KW-1185">Reference proteome</keyword>
<protein>
    <recommendedName>
        <fullName evidence="4">Mg2+ and Co2+ transporter CorB</fullName>
    </recommendedName>
</protein>
<gene>
    <name evidence="2" type="ORF">CDO51_05495</name>
</gene>
<feature type="transmembrane region" description="Helical" evidence="1">
    <location>
        <begin position="12"/>
        <end position="33"/>
    </location>
</feature>
<dbReference type="OrthoDB" id="2111373at2"/>